<evidence type="ECO:0000259" key="5">
    <source>
        <dbReference type="PROSITE" id="PS50225"/>
    </source>
</evidence>
<keyword evidence="2 3" id="KW-0040">ANK repeat</keyword>
<reference evidence="7" key="1">
    <citation type="submission" date="2025-08" db="UniProtKB">
        <authorList>
            <consortium name="RefSeq"/>
        </authorList>
    </citation>
    <scope>IDENTIFICATION</scope>
    <source>
        <tissue evidence="7">Testes</tissue>
    </source>
</reference>
<keyword evidence="1" id="KW-0677">Repeat</keyword>
<dbReference type="PROSITE" id="PS50297">
    <property type="entry name" value="ANK_REP_REGION"/>
    <property type="match status" value="2"/>
</dbReference>
<dbReference type="SUPFAM" id="SSF158235">
    <property type="entry name" value="SOCS box-like"/>
    <property type="match status" value="1"/>
</dbReference>
<dbReference type="PROSITE" id="PS50088">
    <property type="entry name" value="ANK_REPEAT"/>
    <property type="match status" value="3"/>
</dbReference>
<dbReference type="Pfam" id="PF00023">
    <property type="entry name" value="Ank"/>
    <property type="match status" value="1"/>
</dbReference>
<dbReference type="GeneID" id="102809629"/>
<keyword evidence="6" id="KW-1185">Reference proteome</keyword>
<dbReference type="PANTHER" id="PTHR24193:SF121">
    <property type="entry name" value="ADA2A-CONTAINING COMPLEX COMPONENT 3, ISOFORM D"/>
    <property type="match status" value="1"/>
</dbReference>
<dbReference type="InterPro" id="IPR036770">
    <property type="entry name" value="Ankyrin_rpt-contain_sf"/>
</dbReference>
<feature type="domain" description="SOCS box" evidence="5">
    <location>
        <begin position="379"/>
        <end position="435"/>
    </location>
</feature>
<dbReference type="Proteomes" id="UP000694865">
    <property type="component" value="Unplaced"/>
</dbReference>
<evidence type="ECO:0000256" key="1">
    <source>
        <dbReference type="ARBA" id="ARBA00022737"/>
    </source>
</evidence>
<feature type="repeat" description="ANK" evidence="3">
    <location>
        <begin position="204"/>
        <end position="236"/>
    </location>
</feature>
<dbReference type="InterPro" id="IPR036036">
    <property type="entry name" value="SOCS_box-like_dom_sf"/>
</dbReference>
<feature type="repeat" description="ANK" evidence="3">
    <location>
        <begin position="276"/>
        <end position="309"/>
    </location>
</feature>
<dbReference type="InterPro" id="IPR002110">
    <property type="entry name" value="Ankyrin_rpt"/>
</dbReference>
<evidence type="ECO:0000313" key="7">
    <source>
        <dbReference type="RefSeq" id="XP_006825126.1"/>
    </source>
</evidence>
<gene>
    <name evidence="7" type="primary">LOC102809629</name>
</gene>
<accession>A0ABM0MYN5</accession>
<proteinExistence type="predicted"/>
<dbReference type="Pfam" id="PF07525">
    <property type="entry name" value="SOCS_box"/>
    <property type="match status" value="1"/>
</dbReference>
<evidence type="ECO:0000256" key="4">
    <source>
        <dbReference type="SAM" id="MobiDB-lite"/>
    </source>
</evidence>
<evidence type="ECO:0000256" key="3">
    <source>
        <dbReference type="PROSITE-ProRule" id="PRU00023"/>
    </source>
</evidence>
<organism evidence="6 7">
    <name type="scientific">Saccoglossus kowalevskii</name>
    <name type="common">Acorn worm</name>
    <dbReference type="NCBI Taxonomy" id="10224"/>
    <lineage>
        <taxon>Eukaryota</taxon>
        <taxon>Metazoa</taxon>
        <taxon>Hemichordata</taxon>
        <taxon>Enteropneusta</taxon>
        <taxon>Harrimaniidae</taxon>
        <taxon>Saccoglossus</taxon>
    </lineage>
</organism>
<dbReference type="RefSeq" id="XP_006825126.1">
    <property type="nucleotide sequence ID" value="XM_006825063.1"/>
</dbReference>
<protein>
    <submittedName>
        <fullName evidence="7">Serine/threonine-protein phosphatase 6 regulatory ankyrin repeat subunit B-like</fullName>
    </submittedName>
</protein>
<feature type="region of interest" description="Disordered" evidence="4">
    <location>
        <begin position="1"/>
        <end position="23"/>
    </location>
</feature>
<dbReference type="Gene3D" id="1.10.750.20">
    <property type="entry name" value="SOCS box"/>
    <property type="match status" value="1"/>
</dbReference>
<dbReference type="SMART" id="SM00969">
    <property type="entry name" value="SOCS_box"/>
    <property type="match status" value="1"/>
</dbReference>
<dbReference type="PROSITE" id="PS50225">
    <property type="entry name" value="SOCS"/>
    <property type="match status" value="1"/>
</dbReference>
<dbReference type="Pfam" id="PF12796">
    <property type="entry name" value="Ank_2"/>
    <property type="match status" value="1"/>
</dbReference>
<dbReference type="SMART" id="SM00248">
    <property type="entry name" value="ANK"/>
    <property type="match status" value="5"/>
</dbReference>
<feature type="repeat" description="ANK" evidence="3">
    <location>
        <begin position="171"/>
        <end position="203"/>
    </location>
</feature>
<dbReference type="Gene3D" id="1.25.40.20">
    <property type="entry name" value="Ankyrin repeat-containing domain"/>
    <property type="match status" value="1"/>
</dbReference>
<sequence>MGNQQSESAGSPRESDSESASDASGDDYLWKHILRGNYTKVKRFFKSGCKVDWESFLRRGNSTSYEDGVFGIHSSSRLPLQALLKRCRTGRNMTKCKKFIKLLLENGLDPNLIDNEGKTALNHLITNVNYFRLYVRCYRQVRKLSKVSCEVLAMLGEHGASMISGQEYDSLDRSPLHYAAMYNFTDSTQVFAKHGSDLELNDAQGKTPLHIAAENCSFSVLRDLIRCGCDMVTKTNDDETVLHLIIKGATTEINCALVFIEYFVRSGVDVNARDVRGNTALHLAARIGTDDKIIAQLVRNGADVDAVNNKGRSPLFEYLNGTDLLSYPQVEVTSDQRLPVEYMMGFACLLNNMTDFQHIVCDRDGRTPITLQDPRAEDLLTRLLDKSLRPTTLQHLCRQAIRNSIGINKLIETKHLKTLGLPGTLENYVCSVDYVDTLLG</sequence>
<evidence type="ECO:0000313" key="6">
    <source>
        <dbReference type="Proteomes" id="UP000694865"/>
    </source>
</evidence>
<name>A0ABM0MYN5_SACKO</name>
<dbReference type="InterPro" id="IPR001496">
    <property type="entry name" value="SOCS_box"/>
</dbReference>
<dbReference type="CDD" id="cd03716">
    <property type="entry name" value="SOCS_ASB_like"/>
    <property type="match status" value="1"/>
</dbReference>
<dbReference type="SUPFAM" id="SSF48403">
    <property type="entry name" value="Ankyrin repeat"/>
    <property type="match status" value="1"/>
</dbReference>
<dbReference type="PANTHER" id="PTHR24193">
    <property type="entry name" value="ANKYRIN REPEAT PROTEIN"/>
    <property type="match status" value="1"/>
</dbReference>
<dbReference type="InterPro" id="IPR050663">
    <property type="entry name" value="Ankyrin-SOCS_Box"/>
</dbReference>
<evidence type="ECO:0000256" key="2">
    <source>
        <dbReference type="ARBA" id="ARBA00023043"/>
    </source>
</evidence>